<dbReference type="GeneID" id="20364044"/>
<evidence type="ECO:0000256" key="2">
    <source>
        <dbReference type="SAM" id="MobiDB-lite"/>
    </source>
</evidence>
<dbReference type="Proteomes" id="UP000007978">
    <property type="component" value="Chromosome 2"/>
</dbReference>
<dbReference type="EMBL" id="AFNW01000111">
    <property type="protein sequence ID" value="EKJ74355.1"/>
    <property type="molecule type" value="Genomic_DNA"/>
</dbReference>
<dbReference type="GO" id="GO:0045901">
    <property type="term" value="P:positive regulation of translational elongation"/>
    <property type="evidence" value="ECO:0007669"/>
    <property type="project" value="InterPro"/>
</dbReference>
<protein>
    <recommendedName>
        <fullName evidence="3">Translation initiation factor 5A-like N-terminal domain-containing protein</fullName>
    </recommendedName>
</protein>
<dbReference type="SUPFAM" id="SSF48403">
    <property type="entry name" value="Ankyrin repeat"/>
    <property type="match status" value="1"/>
</dbReference>
<dbReference type="SUPFAM" id="SSF50104">
    <property type="entry name" value="Translation proteins SH3-like domain"/>
    <property type="match status" value="1"/>
</dbReference>
<dbReference type="OrthoDB" id="9975114at2759"/>
<proteinExistence type="predicted"/>
<dbReference type="GO" id="GO:0003746">
    <property type="term" value="F:translation elongation factor activity"/>
    <property type="evidence" value="ECO:0007669"/>
    <property type="project" value="InterPro"/>
</dbReference>
<evidence type="ECO:0000313" key="5">
    <source>
        <dbReference type="Proteomes" id="UP000007978"/>
    </source>
</evidence>
<feature type="region of interest" description="Disordered" evidence="2">
    <location>
        <begin position="1"/>
        <end position="31"/>
    </location>
</feature>
<accession>K3W0L4</accession>
<dbReference type="InterPro" id="IPR001884">
    <property type="entry name" value="IF5A-like"/>
</dbReference>
<dbReference type="PANTHER" id="PTHR11673">
    <property type="entry name" value="TRANSLATION INITIATION FACTOR 5A FAMILY MEMBER"/>
    <property type="match status" value="1"/>
</dbReference>
<dbReference type="PROSITE" id="PS50088">
    <property type="entry name" value="ANK_REPEAT"/>
    <property type="match status" value="1"/>
</dbReference>
<dbReference type="InterPro" id="IPR014722">
    <property type="entry name" value="Rib_uL2_dom2"/>
</dbReference>
<dbReference type="Pfam" id="PF12796">
    <property type="entry name" value="Ank_2"/>
    <property type="match status" value="1"/>
</dbReference>
<name>K3W0L4_FUSPC</name>
<gene>
    <name evidence="4" type="ORF">FPSE_05426</name>
</gene>
<dbReference type="Gene3D" id="1.25.40.20">
    <property type="entry name" value="Ankyrin repeat-containing domain"/>
    <property type="match status" value="1"/>
</dbReference>
<dbReference type="InterPro" id="IPR012340">
    <property type="entry name" value="NA-bd_OB-fold"/>
</dbReference>
<dbReference type="eggNOG" id="KOG3271">
    <property type="taxonomic scope" value="Eukaryota"/>
</dbReference>
<dbReference type="AlphaFoldDB" id="K3W0L4"/>
<feature type="repeat" description="ANK" evidence="1">
    <location>
        <begin position="232"/>
        <end position="264"/>
    </location>
</feature>
<dbReference type="RefSeq" id="XP_009256819.1">
    <property type="nucleotide sequence ID" value="XM_009258544.1"/>
</dbReference>
<dbReference type="GO" id="GO:0003723">
    <property type="term" value="F:RNA binding"/>
    <property type="evidence" value="ECO:0007669"/>
    <property type="project" value="InterPro"/>
</dbReference>
<sequence>MDNQNADRRHDLSPAGVEDPYESIDQPEPSENITDAARKAPVHRDNNAPNTVTITCHHIRIGDLLMLQDRPCQVIRISTSAATGQYRYLGVDIFTKKLCEDFSFISNPAPSVVVQTMPGPTFKQYRLVKFDEGQIVAKSETGEIKHGLSVIDQADLYSRILEAFDSDRGSVRLLVINDNGRELIFNMKVVHGSRLGYMAPEEGLEKAVRENNRDNVEEALRLGANINALDSRGRTALFAALEAHNSEMISLLLEHKINLGVSDNLGKTVLDRLQRSSMRRRPVQVASMHHTH</sequence>
<feature type="domain" description="Translation initiation factor 5A-like N-terminal" evidence="3">
    <location>
        <begin position="50"/>
        <end position="102"/>
    </location>
</feature>
<dbReference type="HOGENOM" id="CLU_953289_0_0_1"/>
<dbReference type="GO" id="GO:0043022">
    <property type="term" value="F:ribosome binding"/>
    <property type="evidence" value="ECO:0007669"/>
    <property type="project" value="InterPro"/>
</dbReference>
<dbReference type="InterPro" id="IPR008991">
    <property type="entry name" value="Translation_prot_SH3-like_sf"/>
</dbReference>
<keyword evidence="1" id="KW-0040">ANK repeat</keyword>
<dbReference type="Pfam" id="PF21485">
    <property type="entry name" value="IF5A-like_N"/>
    <property type="match status" value="1"/>
</dbReference>
<dbReference type="Gene3D" id="2.40.50.140">
    <property type="entry name" value="Nucleic acid-binding proteins"/>
    <property type="match status" value="1"/>
</dbReference>
<dbReference type="KEGG" id="fpu:FPSE_05426"/>
<dbReference type="InterPro" id="IPR002110">
    <property type="entry name" value="Ankyrin_rpt"/>
</dbReference>
<keyword evidence="5" id="KW-1185">Reference proteome</keyword>
<evidence type="ECO:0000256" key="1">
    <source>
        <dbReference type="PROSITE-ProRule" id="PRU00023"/>
    </source>
</evidence>
<dbReference type="Gene3D" id="2.30.30.30">
    <property type="match status" value="1"/>
</dbReference>
<organism evidence="4 5">
    <name type="scientific">Fusarium pseudograminearum (strain CS3096)</name>
    <name type="common">Wheat and barley crown-rot fungus</name>
    <dbReference type="NCBI Taxonomy" id="1028729"/>
    <lineage>
        <taxon>Eukaryota</taxon>
        <taxon>Fungi</taxon>
        <taxon>Dikarya</taxon>
        <taxon>Ascomycota</taxon>
        <taxon>Pezizomycotina</taxon>
        <taxon>Sordariomycetes</taxon>
        <taxon>Hypocreomycetidae</taxon>
        <taxon>Hypocreales</taxon>
        <taxon>Nectriaceae</taxon>
        <taxon>Fusarium</taxon>
    </lineage>
</organism>
<dbReference type="InterPro" id="IPR036770">
    <property type="entry name" value="Ankyrin_rpt-contain_sf"/>
</dbReference>
<dbReference type="SUPFAM" id="SSF50249">
    <property type="entry name" value="Nucleic acid-binding proteins"/>
    <property type="match status" value="1"/>
</dbReference>
<reference evidence="4 5" key="1">
    <citation type="journal article" date="2012" name="PLoS Pathog.">
        <title>Comparative pathogenomics reveals horizontally acquired novel virulence genes in fungi infecting cereal hosts.</title>
        <authorList>
            <person name="Gardiner D.M."/>
            <person name="McDonald M.C."/>
            <person name="Covarelli L."/>
            <person name="Solomon P.S."/>
            <person name="Rusu A.G."/>
            <person name="Marshall M."/>
            <person name="Kazan K."/>
            <person name="Chakraborty S."/>
            <person name="McDonald B.A."/>
            <person name="Manners J.M."/>
        </authorList>
    </citation>
    <scope>NUCLEOTIDE SEQUENCE [LARGE SCALE GENOMIC DNA]</scope>
    <source>
        <strain evidence="4 5">CS3096</strain>
    </source>
</reference>
<dbReference type="InterPro" id="IPR048670">
    <property type="entry name" value="IF5A-like_N"/>
</dbReference>
<evidence type="ECO:0000259" key="3">
    <source>
        <dbReference type="Pfam" id="PF21485"/>
    </source>
</evidence>
<comment type="caution">
    <text evidence="4">The sequence shown here is derived from an EMBL/GenBank/DDBJ whole genome shotgun (WGS) entry which is preliminary data.</text>
</comment>
<evidence type="ECO:0000313" key="4">
    <source>
        <dbReference type="EMBL" id="EKJ74355.1"/>
    </source>
</evidence>
<feature type="compositionally biased region" description="Basic and acidic residues" evidence="2">
    <location>
        <begin position="1"/>
        <end position="12"/>
    </location>
</feature>